<evidence type="ECO:0000313" key="2">
    <source>
        <dbReference type="Proteomes" id="UP000282613"/>
    </source>
</evidence>
<protein>
    <submittedName>
        <fullName evidence="3">BAR domain-containing protein</fullName>
    </submittedName>
</protein>
<dbReference type="WBParaSite" id="TASK_0000985401-mRNA-1">
    <property type="protein sequence ID" value="TASK_0000985401-mRNA-1"/>
    <property type="gene ID" value="TASK_0000985401"/>
</dbReference>
<proteinExistence type="predicted"/>
<reference evidence="1 2" key="2">
    <citation type="submission" date="2018-11" db="EMBL/GenBank/DDBJ databases">
        <authorList>
            <consortium name="Pathogen Informatics"/>
        </authorList>
    </citation>
    <scope>NUCLEOTIDE SEQUENCE [LARGE SCALE GENOMIC DNA]</scope>
</reference>
<dbReference type="Proteomes" id="UP000282613">
    <property type="component" value="Unassembled WGS sequence"/>
</dbReference>
<evidence type="ECO:0000313" key="1">
    <source>
        <dbReference type="EMBL" id="VDK46123.1"/>
    </source>
</evidence>
<organism evidence="3">
    <name type="scientific">Taenia asiatica</name>
    <name type="common">Asian tapeworm</name>
    <dbReference type="NCBI Taxonomy" id="60517"/>
    <lineage>
        <taxon>Eukaryota</taxon>
        <taxon>Metazoa</taxon>
        <taxon>Spiralia</taxon>
        <taxon>Lophotrochozoa</taxon>
        <taxon>Platyhelminthes</taxon>
        <taxon>Cestoda</taxon>
        <taxon>Eucestoda</taxon>
        <taxon>Cyclophyllidea</taxon>
        <taxon>Taeniidae</taxon>
        <taxon>Taenia</taxon>
    </lineage>
</organism>
<dbReference type="EMBL" id="UYRS01019601">
    <property type="protein sequence ID" value="VDK46123.1"/>
    <property type="molecule type" value="Genomic_DNA"/>
</dbReference>
<sequence>MTSLYPHKGTEQALEIGMNALLCGNYLEQFSEVSRVGCSDDRLSTCGHLFCTESCKELVTKIRGGNTFLNDDYEDSLAWLNFKVQSRSALMSTDMKNSSIKGKSIQKSECARLENAKYLSDLTMLHLLAEEASLEAEIGFLNVCTEVKSIELDEAVIQGIVENLNVQCDYLKRVCLESIKKLACSDSLETSRLMFEYRKAHQMAHLGVRDRQIMEARLNCSKLEIFRDIMALEDSALAELTQCLDKIHTALQRYLDITTEIKTRFKSENELEGKENACATSPDSNAIDSELRAALVSLFG</sequence>
<accession>A0A0R3WG61</accession>
<gene>
    <name evidence="1" type="ORF">TASK_LOCUS9855</name>
</gene>
<keyword evidence="2" id="KW-1185">Reference proteome</keyword>
<evidence type="ECO:0000313" key="3">
    <source>
        <dbReference type="WBParaSite" id="TASK_0000985401-mRNA-1"/>
    </source>
</evidence>
<name>A0A0R3WG61_TAEAS</name>
<dbReference type="OrthoDB" id="6273969at2759"/>
<reference evidence="3" key="1">
    <citation type="submission" date="2017-02" db="UniProtKB">
        <authorList>
            <consortium name="WormBaseParasite"/>
        </authorList>
    </citation>
    <scope>IDENTIFICATION</scope>
</reference>
<dbReference type="AlphaFoldDB" id="A0A0R3WG61"/>